<reference evidence="1" key="1">
    <citation type="submission" date="2022-12" db="EMBL/GenBank/DDBJ databases">
        <title>Draft genome assemblies for two species of Escallonia (Escalloniales).</title>
        <authorList>
            <person name="Chanderbali A."/>
            <person name="Dervinis C."/>
            <person name="Anghel I."/>
            <person name="Soltis D."/>
            <person name="Soltis P."/>
            <person name="Zapata F."/>
        </authorList>
    </citation>
    <scope>NUCLEOTIDE SEQUENCE</scope>
    <source>
        <strain evidence="1">UCBG64.0493</strain>
        <tissue evidence="1">Leaf</tissue>
    </source>
</reference>
<dbReference type="AlphaFoldDB" id="A0AA89ASN0"/>
<dbReference type="EMBL" id="JAVXUP010001153">
    <property type="protein sequence ID" value="KAK3015344.1"/>
    <property type="molecule type" value="Genomic_DNA"/>
</dbReference>
<dbReference type="Proteomes" id="UP001188597">
    <property type="component" value="Unassembled WGS sequence"/>
</dbReference>
<evidence type="ECO:0000313" key="1">
    <source>
        <dbReference type="EMBL" id="KAK3015344.1"/>
    </source>
</evidence>
<gene>
    <name evidence="1" type="ORF">RJ639_007287</name>
</gene>
<name>A0AA89ASN0_9ASTE</name>
<evidence type="ECO:0000313" key="2">
    <source>
        <dbReference type="Proteomes" id="UP001188597"/>
    </source>
</evidence>
<accession>A0AA89ASN0</accession>
<proteinExistence type="predicted"/>
<comment type="caution">
    <text evidence="1">The sequence shown here is derived from an EMBL/GenBank/DDBJ whole genome shotgun (WGS) entry which is preliminary data.</text>
</comment>
<sequence>MGVAYHHNEDFIALYPTYFAQHLIVHLLNQAEDQACSVGCVCPYIYIDHDVFLHLYHFMIPERLKFTPFKGLSELPTGRHDVVAGDGAAVAGGYSERQGLAIEESRLSQIKVAKRGIAPSTIVIRQGVVRWTEVGRDHGDGSWQAPFGIFTASQLVTRTAAQPTVEEGRAQGRRVSPVALAVQVPISTRSSCIVTTKVSTKARQTYQRAKT</sequence>
<keyword evidence="2" id="KW-1185">Reference proteome</keyword>
<organism evidence="1 2">
    <name type="scientific">Escallonia herrerae</name>
    <dbReference type="NCBI Taxonomy" id="1293975"/>
    <lineage>
        <taxon>Eukaryota</taxon>
        <taxon>Viridiplantae</taxon>
        <taxon>Streptophyta</taxon>
        <taxon>Embryophyta</taxon>
        <taxon>Tracheophyta</taxon>
        <taxon>Spermatophyta</taxon>
        <taxon>Magnoliopsida</taxon>
        <taxon>eudicotyledons</taxon>
        <taxon>Gunneridae</taxon>
        <taxon>Pentapetalae</taxon>
        <taxon>asterids</taxon>
        <taxon>campanulids</taxon>
        <taxon>Escalloniales</taxon>
        <taxon>Escalloniaceae</taxon>
        <taxon>Escallonia</taxon>
    </lineage>
</organism>
<protein>
    <submittedName>
        <fullName evidence="1">Uncharacterized protein</fullName>
    </submittedName>
</protein>